<name>A0A2T4S6G8_9STAP</name>
<evidence type="ECO:0000313" key="1">
    <source>
        <dbReference type="EMBL" id="PTK52368.1"/>
    </source>
</evidence>
<gene>
    <name evidence="1" type="ORF">BUZ61_14815</name>
</gene>
<proteinExistence type="predicted"/>
<sequence>MSKRRHVHIDKKQIRALKRNIDARQIKLISALTNAADDVLLNAEANAKELAPRDSGQLEQSITASRAVYKKGIISGTVGSNLVYALRRHE</sequence>
<protein>
    <recommendedName>
        <fullName evidence="3">Phage protein</fullName>
    </recommendedName>
</protein>
<dbReference type="RefSeq" id="WP_142401923.1">
    <property type="nucleotide sequence ID" value="NZ_PZHR01000373.1"/>
</dbReference>
<dbReference type="EMBL" id="PZHR01000373">
    <property type="protein sequence ID" value="PTK52368.1"/>
    <property type="molecule type" value="Genomic_DNA"/>
</dbReference>
<dbReference type="InterPro" id="IPR010064">
    <property type="entry name" value="HK97-gp10_tail"/>
</dbReference>
<dbReference type="AlphaFoldDB" id="A0A2T4S6G8"/>
<accession>A0A2T4S6G8</accession>
<comment type="caution">
    <text evidence="1">The sequence shown here is derived from an EMBL/GenBank/DDBJ whole genome shotgun (WGS) entry which is preliminary data.</text>
</comment>
<dbReference type="Pfam" id="PF04883">
    <property type="entry name" value="HK97-gp10_like"/>
    <property type="match status" value="1"/>
</dbReference>
<dbReference type="Proteomes" id="UP000240400">
    <property type="component" value="Unassembled WGS sequence"/>
</dbReference>
<organism evidence="1 2">
    <name type="scientific">Staphylococcus nepalensis</name>
    <dbReference type="NCBI Taxonomy" id="214473"/>
    <lineage>
        <taxon>Bacteria</taxon>
        <taxon>Bacillati</taxon>
        <taxon>Bacillota</taxon>
        <taxon>Bacilli</taxon>
        <taxon>Bacillales</taxon>
        <taxon>Staphylococcaceae</taxon>
        <taxon>Staphylococcus</taxon>
    </lineage>
</organism>
<feature type="non-terminal residue" evidence="1">
    <location>
        <position position="90"/>
    </location>
</feature>
<reference evidence="1 2" key="1">
    <citation type="journal article" date="2016" name="Front. Microbiol.">
        <title>Comprehensive Phylogenetic Analysis of Bovine Non-aureus Staphylococci Species Based on Whole-Genome Sequencing.</title>
        <authorList>
            <person name="Naushad S."/>
            <person name="Barkema H.W."/>
            <person name="Luby C."/>
            <person name="Condas L.A."/>
            <person name="Nobrega D.B."/>
            <person name="Carson D.A."/>
            <person name="De Buck J."/>
        </authorList>
    </citation>
    <scope>NUCLEOTIDE SEQUENCE [LARGE SCALE GENOMIC DNA]</scope>
    <source>
        <strain evidence="1 2">SNUC 4337</strain>
    </source>
</reference>
<evidence type="ECO:0000313" key="2">
    <source>
        <dbReference type="Proteomes" id="UP000240400"/>
    </source>
</evidence>
<evidence type="ECO:0008006" key="3">
    <source>
        <dbReference type="Google" id="ProtNLM"/>
    </source>
</evidence>